<dbReference type="InterPro" id="IPR001387">
    <property type="entry name" value="Cro/C1-type_HTH"/>
</dbReference>
<dbReference type="SUPFAM" id="SSF47413">
    <property type="entry name" value="lambda repressor-like DNA-binding domains"/>
    <property type="match status" value="1"/>
</dbReference>
<dbReference type="Gene3D" id="1.25.40.10">
    <property type="entry name" value="Tetratricopeptide repeat domain"/>
    <property type="match status" value="1"/>
</dbReference>
<dbReference type="InterPro" id="IPR010982">
    <property type="entry name" value="Lambda_DNA-bd_dom_sf"/>
</dbReference>
<dbReference type="EMBL" id="UNRR01000022">
    <property type="protein sequence ID" value="SYZ78946.1"/>
    <property type="molecule type" value="Genomic_DNA"/>
</dbReference>
<proteinExistence type="predicted"/>
<dbReference type="CDD" id="cd00093">
    <property type="entry name" value="HTH_XRE"/>
    <property type="match status" value="1"/>
</dbReference>
<dbReference type="SMART" id="SM00530">
    <property type="entry name" value="HTH_XRE"/>
    <property type="match status" value="1"/>
</dbReference>
<reference evidence="3" key="1">
    <citation type="submission" date="2018-05" db="EMBL/GenBank/DDBJ databases">
        <authorList>
            <person name="Strepis N."/>
        </authorList>
    </citation>
    <scope>NUCLEOTIDE SEQUENCE [LARGE SCALE GENOMIC DNA]</scope>
</reference>
<dbReference type="RefSeq" id="WP_119093313.1">
    <property type="nucleotide sequence ID" value="NZ_UNRR01000022.1"/>
</dbReference>
<dbReference type="AlphaFoldDB" id="A0A383TG68"/>
<dbReference type="SUPFAM" id="SSF48452">
    <property type="entry name" value="TPR-like"/>
    <property type="match status" value="1"/>
</dbReference>
<evidence type="ECO:0000313" key="3">
    <source>
        <dbReference type="Proteomes" id="UP000262072"/>
    </source>
</evidence>
<evidence type="ECO:0000259" key="1">
    <source>
        <dbReference type="PROSITE" id="PS50943"/>
    </source>
</evidence>
<gene>
    <name evidence="2" type="ORF">TART1_1762</name>
</gene>
<feature type="domain" description="HTH cro/C1-type" evidence="1">
    <location>
        <begin position="6"/>
        <end position="59"/>
    </location>
</feature>
<protein>
    <recommendedName>
        <fullName evidence="1">HTH cro/C1-type domain-containing protein</fullName>
    </recommendedName>
</protein>
<organism evidence="2 3">
    <name type="scientific">Trichococcus shcherbakoviae</name>
    <dbReference type="NCBI Taxonomy" id="2094020"/>
    <lineage>
        <taxon>Bacteria</taxon>
        <taxon>Bacillati</taxon>
        <taxon>Bacillota</taxon>
        <taxon>Bacilli</taxon>
        <taxon>Lactobacillales</taxon>
        <taxon>Carnobacteriaceae</taxon>
        <taxon>Trichococcus</taxon>
    </lineage>
</organism>
<dbReference type="GO" id="GO:0003677">
    <property type="term" value="F:DNA binding"/>
    <property type="evidence" value="ECO:0007669"/>
    <property type="project" value="InterPro"/>
</dbReference>
<accession>A0A383TG68</accession>
<dbReference type="Proteomes" id="UP000262072">
    <property type="component" value="Unassembled WGS sequence"/>
</dbReference>
<dbReference type="Pfam" id="PF01381">
    <property type="entry name" value="HTH_3"/>
    <property type="match status" value="1"/>
</dbReference>
<sequence length="292" mass="33304">MNIERFIEARKALNLSQMELAEGICTQATLSRFENNGQVPNLKILIKLCNRLNLPLGELFPKVGVKYTEATEKMNKAEFFLITSEYDQASDLLQSIAVSEIEENNLALRFHYLNGFIMIAQQVPVTDVLFTFDQILLADDGADVEIYRLLAYTGIGMVYSREKKLEKAEFYFSKVLEKIYAYPIKTMEDVWRVLNIVFQSGTFYSLINEIELSNALLSYAISICSENHVTYYLARAAIQLAKNAIIQEKPQQEVLELIYDARAYSKINKNTIALKELAHLENKILSGNLALE</sequence>
<dbReference type="OrthoDB" id="1150409at2"/>
<dbReference type="PROSITE" id="PS50943">
    <property type="entry name" value="HTH_CROC1"/>
    <property type="match status" value="1"/>
</dbReference>
<evidence type="ECO:0000313" key="2">
    <source>
        <dbReference type="EMBL" id="SYZ78946.1"/>
    </source>
</evidence>
<name>A0A383TG68_9LACT</name>
<dbReference type="InterPro" id="IPR011990">
    <property type="entry name" value="TPR-like_helical_dom_sf"/>
</dbReference>